<feature type="compositionally biased region" description="Basic residues" evidence="1">
    <location>
        <begin position="559"/>
        <end position="581"/>
    </location>
</feature>
<organism evidence="2 3">
    <name type="scientific">Pyronema omphalodes (strain CBS 100304)</name>
    <name type="common">Pyronema confluens</name>
    <dbReference type="NCBI Taxonomy" id="1076935"/>
    <lineage>
        <taxon>Eukaryota</taxon>
        <taxon>Fungi</taxon>
        <taxon>Dikarya</taxon>
        <taxon>Ascomycota</taxon>
        <taxon>Pezizomycotina</taxon>
        <taxon>Pezizomycetes</taxon>
        <taxon>Pezizales</taxon>
        <taxon>Pyronemataceae</taxon>
        <taxon>Pyronema</taxon>
    </lineage>
</organism>
<dbReference type="STRING" id="1076935.U4L167"/>
<feature type="compositionally biased region" description="Basic and acidic residues" evidence="1">
    <location>
        <begin position="400"/>
        <end position="420"/>
    </location>
</feature>
<feature type="region of interest" description="Disordered" evidence="1">
    <location>
        <begin position="540"/>
        <end position="581"/>
    </location>
</feature>
<evidence type="ECO:0000256" key="1">
    <source>
        <dbReference type="SAM" id="MobiDB-lite"/>
    </source>
</evidence>
<protein>
    <submittedName>
        <fullName evidence="2">Uncharacterized protein</fullName>
    </submittedName>
</protein>
<evidence type="ECO:0000313" key="2">
    <source>
        <dbReference type="EMBL" id="CCX09531.1"/>
    </source>
</evidence>
<dbReference type="Proteomes" id="UP000018144">
    <property type="component" value="Unassembled WGS sequence"/>
</dbReference>
<feature type="region of interest" description="Disordered" evidence="1">
    <location>
        <begin position="469"/>
        <end position="490"/>
    </location>
</feature>
<dbReference type="AlphaFoldDB" id="U4L167"/>
<feature type="region of interest" description="Disordered" evidence="1">
    <location>
        <begin position="271"/>
        <end position="445"/>
    </location>
</feature>
<dbReference type="EMBL" id="HF935469">
    <property type="protein sequence ID" value="CCX09531.1"/>
    <property type="molecule type" value="Genomic_DNA"/>
</dbReference>
<feature type="compositionally biased region" description="Low complexity" evidence="1">
    <location>
        <begin position="146"/>
        <end position="165"/>
    </location>
</feature>
<accession>U4L167</accession>
<feature type="compositionally biased region" description="Basic and acidic residues" evidence="1">
    <location>
        <begin position="290"/>
        <end position="321"/>
    </location>
</feature>
<keyword evidence="3" id="KW-1185">Reference proteome</keyword>
<feature type="compositionally biased region" description="Basic and acidic residues" evidence="1">
    <location>
        <begin position="474"/>
        <end position="483"/>
    </location>
</feature>
<feature type="compositionally biased region" description="Acidic residues" evidence="1">
    <location>
        <begin position="129"/>
        <end position="145"/>
    </location>
</feature>
<sequence>MMTVQPVVTTTTTALWHVHETTTKTKTKTEKTGRHKGTATITTVSTETTTTTALDTTTTTESETTTTTTLDTTTTTAYETTTTAFATTTTVTANAPIATDDMELEAVDVPVDDAAFTNDAGITDAAGSTDDDVITEDAATDEAVTDDATSTDDSSSADDAASTDVAEPEDAATSDAFLILDLDASDASDLVTDPSDTTVTEDTLNIDNTEPEPGAWFVTDVEVLERRDARAPYPEECDPVDYKVAERVDVQGAPETSATEELGNQYRLRTATFPKAPSDAMRYSSSRPPKRYDEDVEPPRRFGRGNFREEKVDHEEPKKPEQLIPHPPVWPNHPRDHRPRPLSALVERQRAAAARAPYPWESDPVDYQEGERVDIQGAPETSPAEEVENQKPKAPFPPKRPSDAPKDRLSRPPSDPRADWTRPAATRNLPHPERPYPPYPHHPPAEVMFPMWEPEWIKYDSDNFVLEENTDTLTRSDNRKRELESEDSGEGVYEASRFIADMNLRRLKKRGLKIKNAEEYLGKSENQADVKAWDNNGPMSFSSDLLGMSPPGSLVKGAGRARKPKKDKKRKKSRFNIRKRL</sequence>
<evidence type="ECO:0000313" key="3">
    <source>
        <dbReference type="Proteomes" id="UP000018144"/>
    </source>
</evidence>
<feature type="compositionally biased region" description="Polar residues" evidence="1">
    <location>
        <begin position="194"/>
        <end position="208"/>
    </location>
</feature>
<feature type="region of interest" description="Disordered" evidence="1">
    <location>
        <begin position="188"/>
        <end position="213"/>
    </location>
</feature>
<name>U4L167_PYROM</name>
<gene>
    <name evidence="2" type="ORF">PCON_09124</name>
</gene>
<proteinExistence type="predicted"/>
<feature type="region of interest" description="Disordered" evidence="1">
    <location>
        <begin position="122"/>
        <end position="172"/>
    </location>
</feature>
<reference evidence="2 3" key="1">
    <citation type="journal article" date="2013" name="PLoS Genet.">
        <title>The genome and development-dependent transcriptomes of Pyronema confluens: a window into fungal evolution.</title>
        <authorList>
            <person name="Traeger S."/>
            <person name="Altegoer F."/>
            <person name="Freitag M."/>
            <person name="Gabaldon T."/>
            <person name="Kempken F."/>
            <person name="Kumar A."/>
            <person name="Marcet-Houben M."/>
            <person name="Poggeler S."/>
            <person name="Stajich J.E."/>
            <person name="Nowrousian M."/>
        </authorList>
    </citation>
    <scope>NUCLEOTIDE SEQUENCE [LARGE SCALE GENOMIC DNA]</scope>
    <source>
        <strain evidence="3">CBS 100304</strain>
        <tissue evidence="2">Vegetative mycelium</tissue>
    </source>
</reference>